<comment type="caution">
    <text evidence="4">The sequence shown here is derived from an EMBL/GenBank/DDBJ whole genome shotgun (WGS) entry which is preliminary data.</text>
</comment>
<dbReference type="EMBL" id="JEMT01027427">
    <property type="protein sequence ID" value="EXX57208.1"/>
    <property type="molecule type" value="Genomic_DNA"/>
</dbReference>
<feature type="domain" description="BTB" evidence="2">
    <location>
        <begin position="66"/>
        <end position="138"/>
    </location>
</feature>
<accession>A0A015LR69</accession>
<reference evidence="4 5" key="1">
    <citation type="submission" date="2014-02" db="EMBL/GenBank/DDBJ databases">
        <title>Single nucleus genome sequencing reveals high similarity among nuclei of an endomycorrhizal fungus.</title>
        <authorList>
            <person name="Lin K."/>
            <person name="Geurts R."/>
            <person name="Zhang Z."/>
            <person name="Limpens E."/>
            <person name="Saunders D.G."/>
            <person name="Mu D."/>
            <person name="Pang E."/>
            <person name="Cao H."/>
            <person name="Cha H."/>
            <person name="Lin T."/>
            <person name="Zhou Q."/>
            <person name="Shang Y."/>
            <person name="Li Y."/>
            <person name="Ivanov S."/>
            <person name="Sharma T."/>
            <person name="Velzen R.V."/>
            <person name="Ruijter N.D."/>
            <person name="Aanen D.K."/>
            <person name="Win J."/>
            <person name="Kamoun S."/>
            <person name="Bisseling T."/>
            <person name="Huang S."/>
        </authorList>
    </citation>
    <scope>NUCLEOTIDE SEQUENCE [LARGE SCALE GENOMIC DNA]</scope>
    <source>
        <strain evidence="5">DAOM197198w</strain>
    </source>
</reference>
<evidence type="ECO:0000313" key="5">
    <source>
        <dbReference type="Proteomes" id="UP000022910"/>
    </source>
</evidence>
<dbReference type="SMART" id="SM00225">
    <property type="entry name" value="BTB"/>
    <property type="match status" value="1"/>
</dbReference>
<proteinExistence type="predicted"/>
<evidence type="ECO:0000259" key="2">
    <source>
        <dbReference type="PROSITE" id="PS50097"/>
    </source>
</evidence>
<dbReference type="Pfam" id="PF00651">
    <property type="entry name" value="BTB"/>
    <property type="match status" value="1"/>
</dbReference>
<dbReference type="Gene3D" id="3.30.710.10">
    <property type="entry name" value="Potassium Channel Kv1.1, Chain A"/>
    <property type="match status" value="1"/>
</dbReference>
<gene>
    <name evidence="4" type="ORF">RirG_209370</name>
</gene>
<name>A0A015LR69_RHIIW</name>
<dbReference type="PANTHER" id="PTHR24410:SF23">
    <property type="entry name" value="BTB DOMAIN-CONTAINING PROTEIN-RELATED"/>
    <property type="match status" value="1"/>
</dbReference>
<dbReference type="InterPro" id="IPR000210">
    <property type="entry name" value="BTB/POZ_dom"/>
</dbReference>
<keyword evidence="1" id="KW-1133">Transmembrane helix</keyword>
<dbReference type="PROSITE" id="PS51886">
    <property type="entry name" value="TLDC"/>
    <property type="match status" value="1"/>
</dbReference>
<keyword evidence="1" id="KW-0812">Transmembrane</keyword>
<dbReference type="OrthoDB" id="25620at2759"/>
<keyword evidence="5" id="KW-1185">Reference proteome</keyword>
<dbReference type="InterPro" id="IPR051481">
    <property type="entry name" value="BTB-POZ/Galectin-3-binding"/>
</dbReference>
<organism evidence="4 5">
    <name type="scientific">Rhizophagus irregularis (strain DAOM 197198w)</name>
    <name type="common">Glomus intraradices</name>
    <dbReference type="NCBI Taxonomy" id="1432141"/>
    <lineage>
        <taxon>Eukaryota</taxon>
        <taxon>Fungi</taxon>
        <taxon>Fungi incertae sedis</taxon>
        <taxon>Mucoromycota</taxon>
        <taxon>Glomeromycotina</taxon>
        <taxon>Glomeromycetes</taxon>
        <taxon>Glomerales</taxon>
        <taxon>Glomeraceae</taxon>
        <taxon>Rhizophagus</taxon>
    </lineage>
</organism>
<feature type="transmembrane region" description="Helical" evidence="1">
    <location>
        <begin position="20"/>
        <end position="41"/>
    </location>
</feature>
<evidence type="ECO:0000313" key="4">
    <source>
        <dbReference type="EMBL" id="EXX57208.1"/>
    </source>
</evidence>
<dbReference type="SUPFAM" id="SSF54695">
    <property type="entry name" value="POZ domain"/>
    <property type="match status" value="1"/>
</dbReference>
<dbReference type="SMR" id="A0A015LR69"/>
<dbReference type="PANTHER" id="PTHR24410">
    <property type="entry name" value="HL07962P-RELATED"/>
    <property type="match status" value="1"/>
</dbReference>
<feature type="domain" description="TLDc" evidence="3">
    <location>
        <begin position="334"/>
        <end position="498"/>
    </location>
</feature>
<sequence length="501" mass="58389">MNFALVTYITNIQLRDFFDFFLKLFAILYNTLIFSEFYYYADMSSSHDCLEVIQDLEKALENGDDYDVIIKAGGSSKELRAHSFMLRARCSYFKRALSSDWEEVDGDGNFIFKKPNISIDVFQLILRYLYTGIVDYDHSKDIILQSLIAADELGLDKLVGRIQEYLLENKEFIYKDPVSTLRVIHQHEPLEDLRNYCLDIISEEPTILFSSKEFPSLEKSIITMILQRDDLNMKEIDIWDSILRWLFVNYLKIGQDDSRWTLEDLKNAKQIITEYIPLMRFYEISKEDFYLKVYPYKDLLPQDLIDDILRYHMIPNATPMLNFKSPRGRRVDSVLINYNIFKLFAKWIDKKDGDYNMPYQFTLLLRGTRDGFDATKFHQLCDSKGATVSFARIKDSKQIIGGYNPLHWYQNSQYGNSTDSFLFKIIDSDNLNSAQISRICNSHGNAVYYHPSYGPTFGNGHNLCAQGKTWSSNNGNAYSNIGIPSSFTIDEYEVFQVTKKT</sequence>
<dbReference type="InterPro" id="IPR011333">
    <property type="entry name" value="SKP1/BTB/POZ_sf"/>
</dbReference>
<dbReference type="Gene3D" id="1.25.40.420">
    <property type="match status" value="1"/>
</dbReference>
<dbReference type="AlphaFoldDB" id="A0A015LR69"/>
<dbReference type="Pfam" id="PF07534">
    <property type="entry name" value="TLD"/>
    <property type="match status" value="1"/>
</dbReference>
<evidence type="ECO:0000259" key="3">
    <source>
        <dbReference type="PROSITE" id="PS51886"/>
    </source>
</evidence>
<dbReference type="InterPro" id="IPR006571">
    <property type="entry name" value="TLDc_dom"/>
</dbReference>
<evidence type="ECO:0008006" key="6">
    <source>
        <dbReference type="Google" id="ProtNLM"/>
    </source>
</evidence>
<dbReference type="Proteomes" id="UP000022910">
    <property type="component" value="Unassembled WGS sequence"/>
</dbReference>
<keyword evidence="1" id="KW-0472">Membrane</keyword>
<dbReference type="PROSITE" id="PS50097">
    <property type="entry name" value="BTB"/>
    <property type="match status" value="1"/>
</dbReference>
<protein>
    <recommendedName>
        <fullName evidence="6">Kelch-like protein 17</fullName>
    </recommendedName>
</protein>
<dbReference type="HOGENOM" id="CLU_021542_0_1_1"/>
<evidence type="ECO:0000256" key="1">
    <source>
        <dbReference type="SAM" id="Phobius"/>
    </source>
</evidence>